<accession>A0A3E3JZW1</accession>
<dbReference type="RefSeq" id="WP_024734071.1">
    <property type="nucleotide sequence ID" value="NZ_CATZPC010000008.1"/>
</dbReference>
<comment type="caution">
    <text evidence="1">The sequence shown here is derived from an EMBL/GenBank/DDBJ whole genome shotgun (WGS) entry which is preliminary data.</text>
</comment>
<sequence>MTSNSFYDTFKTSLEAMKENSVLPLLTTDKDYQNYTNQESMAEAQYMQLDLSAKQKEIVEQLLDARDRQDIEYSNLSYLAGIIDCIKFLKYFNIPIDGVLEDE</sequence>
<proteinExistence type="predicted"/>
<evidence type="ECO:0000313" key="1">
    <source>
        <dbReference type="EMBL" id="RGE85485.1"/>
    </source>
</evidence>
<reference evidence="1 2" key="1">
    <citation type="submission" date="2018-08" db="EMBL/GenBank/DDBJ databases">
        <title>A genome reference for cultivated species of the human gut microbiota.</title>
        <authorList>
            <person name="Zou Y."/>
            <person name="Xue W."/>
            <person name="Luo G."/>
        </authorList>
    </citation>
    <scope>NUCLEOTIDE SEQUENCE [LARGE SCALE GENOMIC DNA]</scope>
    <source>
        <strain evidence="1 2">AF37-2AT</strain>
    </source>
</reference>
<dbReference type="AlphaFoldDB" id="A0A3E3JZW1"/>
<evidence type="ECO:0000313" key="2">
    <source>
        <dbReference type="Proteomes" id="UP000261080"/>
    </source>
</evidence>
<dbReference type="GeneID" id="97194494"/>
<keyword evidence="2" id="KW-1185">Reference proteome</keyword>
<name>A0A3E3JZW1_9FIRM</name>
<dbReference type="EMBL" id="QVLX01000008">
    <property type="protein sequence ID" value="RGE85485.1"/>
    <property type="molecule type" value="Genomic_DNA"/>
</dbReference>
<dbReference type="OrthoDB" id="2048355at2"/>
<protein>
    <submittedName>
        <fullName evidence="1">Uncharacterized protein</fullName>
    </submittedName>
</protein>
<organism evidence="1 2">
    <name type="scientific">Sellimonas intestinalis</name>
    <dbReference type="NCBI Taxonomy" id="1653434"/>
    <lineage>
        <taxon>Bacteria</taxon>
        <taxon>Bacillati</taxon>
        <taxon>Bacillota</taxon>
        <taxon>Clostridia</taxon>
        <taxon>Lachnospirales</taxon>
        <taxon>Lachnospiraceae</taxon>
        <taxon>Sellimonas</taxon>
    </lineage>
</organism>
<dbReference type="Proteomes" id="UP000261080">
    <property type="component" value="Unassembled WGS sequence"/>
</dbReference>
<gene>
    <name evidence="1" type="ORF">DW016_13330</name>
</gene>